<dbReference type="PRINTS" id="PR00039">
    <property type="entry name" value="HTHLYSR"/>
</dbReference>
<evidence type="ECO:0000256" key="1">
    <source>
        <dbReference type="ARBA" id="ARBA00009437"/>
    </source>
</evidence>
<dbReference type="InterPro" id="IPR058163">
    <property type="entry name" value="LysR-type_TF_proteobact-type"/>
</dbReference>
<dbReference type="Proteomes" id="UP001556196">
    <property type="component" value="Unassembled WGS sequence"/>
</dbReference>
<comment type="caution">
    <text evidence="6">The sequence shown here is derived from an EMBL/GenBank/DDBJ whole genome shotgun (WGS) entry which is preliminary data.</text>
</comment>
<organism evidence="6 7">
    <name type="scientific">Mesorhizobium marinum</name>
    <dbReference type="NCBI Taxonomy" id="3228790"/>
    <lineage>
        <taxon>Bacteria</taxon>
        <taxon>Pseudomonadati</taxon>
        <taxon>Pseudomonadota</taxon>
        <taxon>Alphaproteobacteria</taxon>
        <taxon>Hyphomicrobiales</taxon>
        <taxon>Phyllobacteriaceae</taxon>
        <taxon>Mesorhizobium</taxon>
    </lineage>
</organism>
<evidence type="ECO:0000256" key="2">
    <source>
        <dbReference type="ARBA" id="ARBA00023015"/>
    </source>
</evidence>
<feature type="domain" description="HTH lysR-type" evidence="5">
    <location>
        <begin position="4"/>
        <end position="61"/>
    </location>
</feature>
<keyword evidence="7" id="KW-1185">Reference proteome</keyword>
<dbReference type="CDD" id="cd08432">
    <property type="entry name" value="PBP2_GcdR_TrpI_HvrB_AmpR_like"/>
    <property type="match status" value="1"/>
</dbReference>
<dbReference type="RefSeq" id="WP_367724507.1">
    <property type="nucleotide sequence ID" value="NZ_JBFOCI010000004.1"/>
</dbReference>
<dbReference type="Pfam" id="PF03466">
    <property type="entry name" value="LysR_substrate"/>
    <property type="match status" value="1"/>
</dbReference>
<keyword evidence="3" id="KW-0238">DNA-binding</keyword>
<dbReference type="Gene3D" id="3.40.190.10">
    <property type="entry name" value="Periplasmic binding protein-like II"/>
    <property type="match status" value="2"/>
</dbReference>
<keyword evidence="4" id="KW-0804">Transcription</keyword>
<keyword evidence="2" id="KW-0805">Transcription regulation</keyword>
<dbReference type="EMBL" id="JBFOCI010000004">
    <property type="protein sequence ID" value="MEW9807341.1"/>
    <property type="molecule type" value="Genomic_DNA"/>
</dbReference>
<evidence type="ECO:0000256" key="3">
    <source>
        <dbReference type="ARBA" id="ARBA00023125"/>
    </source>
</evidence>
<dbReference type="Gene3D" id="1.10.10.10">
    <property type="entry name" value="Winged helix-like DNA-binding domain superfamily/Winged helix DNA-binding domain"/>
    <property type="match status" value="1"/>
</dbReference>
<evidence type="ECO:0000313" key="7">
    <source>
        <dbReference type="Proteomes" id="UP001556196"/>
    </source>
</evidence>
<sequence>MKLPPLAAIRAFEAAARLSSFTRAAEELAMTQAAVSYQIKVLEERVGQPLFVRRARHVELTETGRVLSAGASEALRILAESYEQARTGGQGTLSISTIPTFAANWLALRMGSFQVAHPAIAVRLETSDRVVDLAQDNIDVGIRTGATGEWQGLAAHRLFLADFTPMLSPSLAATIGGVREPADLLRLPIVDAGDPWWAMWFDLAGIDARENLAARTRSQLNSQAFEGRAAVAGVGVGILTRALFTAELDSGSLVQPFDIVGNDGHAYWLVYQQARRNTPKIRAFREWMLREIGAMSGRSAGADLAGPLAAGR</sequence>
<dbReference type="SUPFAM" id="SSF53850">
    <property type="entry name" value="Periplasmic binding protein-like II"/>
    <property type="match status" value="1"/>
</dbReference>
<evidence type="ECO:0000313" key="6">
    <source>
        <dbReference type="EMBL" id="MEW9807341.1"/>
    </source>
</evidence>
<name>A0ABV3R292_9HYPH</name>
<dbReference type="InterPro" id="IPR005119">
    <property type="entry name" value="LysR_subst-bd"/>
</dbReference>
<dbReference type="Pfam" id="PF00126">
    <property type="entry name" value="HTH_1"/>
    <property type="match status" value="1"/>
</dbReference>
<evidence type="ECO:0000256" key="4">
    <source>
        <dbReference type="ARBA" id="ARBA00023163"/>
    </source>
</evidence>
<reference evidence="6 7" key="1">
    <citation type="submission" date="2024-06" db="EMBL/GenBank/DDBJ databases">
        <authorList>
            <person name="Tuo L."/>
        </authorList>
    </citation>
    <scope>NUCLEOTIDE SEQUENCE [LARGE SCALE GENOMIC DNA]</scope>
    <source>
        <strain evidence="6 7">ZMM04-5</strain>
    </source>
</reference>
<dbReference type="PANTHER" id="PTHR30537">
    <property type="entry name" value="HTH-TYPE TRANSCRIPTIONAL REGULATOR"/>
    <property type="match status" value="1"/>
</dbReference>
<dbReference type="InterPro" id="IPR036390">
    <property type="entry name" value="WH_DNA-bd_sf"/>
</dbReference>
<dbReference type="InterPro" id="IPR000847">
    <property type="entry name" value="LysR_HTH_N"/>
</dbReference>
<dbReference type="InterPro" id="IPR036388">
    <property type="entry name" value="WH-like_DNA-bd_sf"/>
</dbReference>
<protein>
    <submittedName>
        <fullName evidence="6">LysR substrate-binding domain-containing protein</fullName>
    </submittedName>
</protein>
<evidence type="ECO:0000259" key="5">
    <source>
        <dbReference type="PROSITE" id="PS50931"/>
    </source>
</evidence>
<proteinExistence type="inferred from homology"/>
<comment type="similarity">
    <text evidence="1">Belongs to the LysR transcriptional regulatory family.</text>
</comment>
<dbReference type="PROSITE" id="PS50931">
    <property type="entry name" value="HTH_LYSR"/>
    <property type="match status" value="1"/>
</dbReference>
<dbReference type="PANTHER" id="PTHR30537:SF26">
    <property type="entry name" value="GLYCINE CLEAVAGE SYSTEM TRANSCRIPTIONAL ACTIVATOR"/>
    <property type="match status" value="1"/>
</dbReference>
<accession>A0ABV3R292</accession>
<dbReference type="SUPFAM" id="SSF46785">
    <property type="entry name" value="Winged helix' DNA-binding domain"/>
    <property type="match status" value="1"/>
</dbReference>
<gene>
    <name evidence="6" type="ORF">ABUE31_15210</name>
</gene>